<evidence type="ECO:0000313" key="2">
    <source>
        <dbReference type="EMBL" id="AJQ92901.1"/>
    </source>
</evidence>
<dbReference type="AlphaFoldDB" id="A0A0C5VFE8"/>
<dbReference type="InterPro" id="IPR041018">
    <property type="entry name" value="ADPRTs_Tse2"/>
</dbReference>
<accession>A0A0C5VFE8</accession>
<dbReference type="KEGG" id="gsn:YC6258_00851"/>
<gene>
    <name evidence="2" type="ORF">YC6258_00851</name>
</gene>
<keyword evidence="3" id="KW-1185">Reference proteome</keyword>
<proteinExistence type="predicted"/>
<name>A0A0C5VFE8_9GAMM</name>
<dbReference type="RefSeq" id="WP_044615851.1">
    <property type="nucleotide sequence ID" value="NZ_CP007142.1"/>
</dbReference>
<feature type="domain" description="Tse2 ADP-ribosyltransferase toxin" evidence="1">
    <location>
        <begin position="2"/>
        <end position="98"/>
    </location>
</feature>
<dbReference type="STRING" id="1445510.YC6258_00851"/>
<reference evidence="2 3" key="1">
    <citation type="submission" date="2014-01" db="EMBL/GenBank/DDBJ databases">
        <title>Full genme sequencing of cellulolytic bacterium Gynuella sunshinyii YC6258T gen. nov., sp. nov.</title>
        <authorList>
            <person name="Khan H."/>
            <person name="Chung E.J."/>
            <person name="Chung Y.R."/>
        </authorList>
    </citation>
    <scope>NUCLEOTIDE SEQUENCE [LARGE SCALE GENOMIC DNA]</scope>
    <source>
        <strain evidence="2 3">YC6258</strain>
    </source>
</reference>
<sequence length="101" mass="11456">MSNGKVRKPDLVIENGWVKVKHWPRGVSTFDKPGVPKGKDWIHYKIPAGTRLPNGLAIVKDSYNESFSATHYTIAPAHDMPIEQFRMLLKLFAAEIERLAK</sequence>
<evidence type="ECO:0000313" key="3">
    <source>
        <dbReference type="Proteomes" id="UP000032266"/>
    </source>
</evidence>
<dbReference type="EMBL" id="CP007142">
    <property type="protein sequence ID" value="AJQ92901.1"/>
    <property type="molecule type" value="Genomic_DNA"/>
</dbReference>
<dbReference type="OrthoDB" id="461120at2"/>
<dbReference type="HOGENOM" id="CLU_2287550_0_0_6"/>
<organism evidence="2 3">
    <name type="scientific">Gynuella sunshinyii YC6258</name>
    <dbReference type="NCBI Taxonomy" id="1445510"/>
    <lineage>
        <taxon>Bacteria</taxon>
        <taxon>Pseudomonadati</taxon>
        <taxon>Pseudomonadota</taxon>
        <taxon>Gammaproteobacteria</taxon>
        <taxon>Oceanospirillales</taxon>
        <taxon>Saccharospirillaceae</taxon>
        <taxon>Gynuella</taxon>
    </lineage>
</organism>
<evidence type="ECO:0000259" key="1">
    <source>
        <dbReference type="Pfam" id="PF18648"/>
    </source>
</evidence>
<protein>
    <recommendedName>
        <fullName evidence="1">Tse2 ADP-ribosyltransferase toxin domain-containing protein</fullName>
    </recommendedName>
</protein>
<dbReference type="Proteomes" id="UP000032266">
    <property type="component" value="Chromosome"/>
</dbReference>
<dbReference type="Pfam" id="PF18648">
    <property type="entry name" value="ADPRTs_Tse2"/>
    <property type="match status" value="1"/>
</dbReference>